<evidence type="ECO:0000313" key="2">
    <source>
        <dbReference type="Proteomes" id="UP001259420"/>
    </source>
</evidence>
<reference evidence="1" key="1">
    <citation type="submission" date="2023-07" db="EMBL/GenBank/DDBJ databases">
        <title>Sorghum-associated microbial communities from plants grown in Nebraska, USA.</title>
        <authorList>
            <person name="Schachtman D."/>
        </authorList>
    </citation>
    <scope>NUCLEOTIDE SEQUENCE</scope>
    <source>
        <strain evidence="1">BE46</strain>
    </source>
</reference>
<evidence type="ECO:0000313" key="1">
    <source>
        <dbReference type="EMBL" id="MDR6606821.1"/>
    </source>
</evidence>
<comment type="caution">
    <text evidence="1">The sequence shown here is derived from an EMBL/GenBank/DDBJ whole genome shotgun (WGS) entry which is preliminary data.</text>
</comment>
<dbReference type="Proteomes" id="UP001259420">
    <property type="component" value="Unassembled WGS sequence"/>
</dbReference>
<protein>
    <submittedName>
        <fullName evidence="1">Uncharacterized protein</fullName>
    </submittedName>
</protein>
<sequence length="94" mass="9971">MAASEASSLAKLVGKDEVGNRSDLMAGDGRDTAIPVGAGLLAKAMCQAILILDVMASSRASPLPHWIGGAASFMYDADPLWERACSRRRCVRQH</sequence>
<keyword evidence="2" id="KW-1185">Reference proteome</keyword>
<dbReference type="EMBL" id="JAVDSD010000003">
    <property type="protein sequence ID" value="MDR6606821.1"/>
    <property type="molecule type" value="Genomic_DNA"/>
</dbReference>
<organism evidence="1 2">
    <name type="scientific">Pseudomonas synxantha</name>
    <dbReference type="NCBI Taxonomy" id="47883"/>
    <lineage>
        <taxon>Bacteria</taxon>
        <taxon>Pseudomonadati</taxon>
        <taxon>Pseudomonadota</taxon>
        <taxon>Gammaproteobacteria</taxon>
        <taxon>Pseudomonadales</taxon>
        <taxon>Pseudomonadaceae</taxon>
        <taxon>Pseudomonas</taxon>
    </lineage>
</organism>
<gene>
    <name evidence="1" type="ORF">J2X87_001887</name>
</gene>
<name>A0ACC6JKF3_9PSED</name>
<proteinExistence type="predicted"/>
<accession>A0ACC6JKF3</accession>